<dbReference type="eggNOG" id="ENOG502R3QS">
    <property type="taxonomic scope" value="Eukaryota"/>
</dbReference>
<dbReference type="RefSeq" id="XP_002554357.1">
    <property type="nucleotide sequence ID" value="XM_002554311.1"/>
</dbReference>
<dbReference type="KEGG" id="lth:KLTH0F03344g"/>
<dbReference type="AlphaFoldDB" id="C5DKB9"/>
<evidence type="ECO:0000313" key="1">
    <source>
        <dbReference type="EMBL" id="CAR23920.1"/>
    </source>
</evidence>
<dbReference type="Proteomes" id="UP000002036">
    <property type="component" value="Chromosome F"/>
</dbReference>
<protein>
    <submittedName>
        <fullName evidence="1">KLTH0F03344p</fullName>
    </submittedName>
</protein>
<gene>
    <name evidence="1" type="ordered locus">KLTH0F03344g</name>
</gene>
<dbReference type="OMA" id="MHLKFND"/>
<dbReference type="FunCoup" id="C5DKB9">
    <property type="interactions" value="56"/>
</dbReference>
<keyword evidence="2" id="KW-1185">Reference proteome</keyword>
<dbReference type="OrthoDB" id="4064185at2759"/>
<name>C5DKB9_LACTC</name>
<dbReference type="InParanoid" id="C5DKB9"/>
<organism evidence="1 2">
    <name type="scientific">Lachancea thermotolerans (strain ATCC 56472 / CBS 6340 / NRRL Y-8284)</name>
    <name type="common">Yeast</name>
    <name type="synonym">Kluyveromyces thermotolerans</name>
    <dbReference type="NCBI Taxonomy" id="559295"/>
    <lineage>
        <taxon>Eukaryota</taxon>
        <taxon>Fungi</taxon>
        <taxon>Dikarya</taxon>
        <taxon>Ascomycota</taxon>
        <taxon>Saccharomycotina</taxon>
        <taxon>Saccharomycetes</taxon>
        <taxon>Saccharomycetales</taxon>
        <taxon>Saccharomycetaceae</taxon>
        <taxon>Lachancea</taxon>
    </lineage>
</organism>
<reference evidence="1 2" key="1">
    <citation type="journal article" date="2009" name="Genome Res.">
        <title>Comparative genomics of protoploid Saccharomycetaceae.</title>
        <authorList>
            <consortium name="The Genolevures Consortium"/>
            <person name="Souciet J.-L."/>
            <person name="Dujon B."/>
            <person name="Gaillardin C."/>
            <person name="Johnston M."/>
            <person name="Baret P.V."/>
            <person name="Cliften P."/>
            <person name="Sherman D.J."/>
            <person name="Weissenbach J."/>
            <person name="Westhof E."/>
            <person name="Wincker P."/>
            <person name="Jubin C."/>
            <person name="Poulain J."/>
            <person name="Barbe V."/>
            <person name="Segurens B."/>
            <person name="Artiguenave F."/>
            <person name="Anthouard V."/>
            <person name="Vacherie B."/>
            <person name="Val M.-E."/>
            <person name="Fulton R.S."/>
            <person name="Minx P."/>
            <person name="Wilson R."/>
            <person name="Durrens P."/>
            <person name="Jean G."/>
            <person name="Marck C."/>
            <person name="Martin T."/>
            <person name="Nikolski M."/>
            <person name="Rolland T."/>
            <person name="Seret M.-L."/>
            <person name="Casaregola S."/>
            <person name="Despons L."/>
            <person name="Fairhead C."/>
            <person name="Fischer G."/>
            <person name="Lafontaine I."/>
            <person name="Leh V."/>
            <person name="Lemaire M."/>
            <person name="de Montigny J."/>
            <person name="Neuveglise C."/>
            <person name="Thierry A."/>
            <person name="Blanc-Lenfle I."/>
            <person name="Bleykasten C."/>
            <person name="Diffels J."/>
            <person name="Fritsch E."/>
            <person name="Frangeul L."/>
            <person name="Goeffon A."/>
            <person name="Jauniaux N."/>
            <person name="Kachouri-Lafond R."/>
            <person name="Payen C."/>
            <person name="Potier S."/>
            <person name="Pribylova L."/>
            <person name="Ozanne C."/>
            <person name="Richard G.-F."/>
            <person name="Sacerdot C."/>
            <person name="Straub M.-L."/>
            <person name="Talla E."/>
        </authorList>
    </citation>
    <scope>NUCLEOTIDE SEQUENCE [LARGE SCALE GENOMIC DNA]</scope>
    <source>
        <strain evidence="2">ATCC 56472 / CBS 6340 / NRRL Y-8284</strain>
    </source>
</reference>
<dbReference type="GeneID" id="8292549"/>
<evidence type="ECO:0000313" key="2">
    <source>
        <dbReference type="Proteomes" id="UP000002036"/>
    </source>
</evidence>
<sequence>MIRPLKGLTTQRAAPAYLRVCMLHTERETQLKITTSELNYCILNQKTYSTSQLDRKIKEYWKVSKANSTTNFETPSVQPRIFLTGTDLFKYDNKQNKVSAVYRCFVRWEIIRAQPPLRGKLFANNLIHSSPLSPSDLKNTDIDILPFLIHNCITYEDIPNAIDLFIWYNTKTPGKELHRTLINAMIQCIAESSQIEPHYHLLKFTQLMNFLNEKSIEHTLSEHQALQISNKAMSLDNNPLLTKKVLSYVLDVAYNKSNTVRTAQVEALYSLISSDYKSNNAAGVLLHWTAVRDHYTTISKHDTRILYKIIKLFTKQKAYRQRCAELISSIEPQLYVNNALLLPSIINFASATKSYSLATKIMSNITTYSNFNTQKQILKSRFFLSTLLRLHLTFEDSIGVERILTEIRKEHNSLTSADYQVIVSHLLKSRKPQDLLKALTLSNKIEGLKGIPSITTIINHLTLLKTHEVEKLNLNVGATIHNLLLKAHNNDPAHKTKLWDILASIFVRSLTTYKHNTTPWWTNEIYDKTTKVDFLKLCYETSKNKTPMDITVNPFVSPNPKDTVIKLSATNIIVILRTIAREANHHRRSDVFLWCMNEMTKNGMSEEEIELDWNNMEKHQIRRFKNKTKNGITKNLQKHGLKSFKTLLRKK</sequence>
<accession>C5DKB9</accession>
<proteinExistence type="predicted"/>
<dbReference type="HOGENOM" id="CLU_429070_0_0_1"/>
<dbReference type="EMBL" id="CU928170">
    <property type="protein sequence ID" value="CAR23920.1"/>
    <property type="molecule type" value="Genomic_DNA"/>
</dbReference>